<reference evidence="4" key="4">
    <citation type="submission" date="2023-10" db="EMBL/GenBank/DDBJ databases">
        <title>Whole Genome based description of the genera Actinobaculum and Actinotignum reveals a complex phylogenetic relationship within the species included in the genus Actinotignum.</title>
        <authorList>
            <person name="Jensen C.S."/>
            <person name="Dargis R."/>
            <person name="Kemp M."/>
            <person name="Christensen J.J."/>
        </authorList>
    </citation>
    <scope>NUCLEOTIDE SEQUENCE</scope>
    <source>
        <strain evidence="4">Actinobaculum_suis_CCUG19206T</strain>
    </source>
</reference>
<dbReference type="GO" id="GO:0016226">
    <property type="term" value="P:iron-sulfur cluster assembly"/>
    <property type="evidence" value="ECO:0007669"/>
    <property type="project" value="InterPro"/>
</dbReference>
<evidence type="ECO:0000313" key="8">
    <source>
        <dbReference type="Proteomes" id="UP000269974"/>
    </source>
</evidence>
<evidence type="ECO:0000313" key="6">
    <source>
        <dbReference type="EMBL" id="VDG76550.1"/>
    </source>
</evidence>
<proteinExistence type="inferred from homology"/>
<comment type="similarity">
    <text evidence="1">Belongs to the iron-sulfur cluster assembly SufBD family.</text>
</comment>
<dbReference type="PANTHER" id="PTHR43575">
    <property type="entry name" value="PROTEIN ABCI7, CHLOROPLASTIC"/>
    <property type="match status" value="1"/>
</dbReference>
<evidence type="ECO:0000313" key="7">
    <source>
        <dbReference type="Proteomes" id="UP000182744"/>
    </source>
</evidence>
<reference evidence="7" key="1">
    <citation type="submission" date="2016-10" db="EMBL/GenBank/DDBJ databases">
        <authorList>
            <person name="Varghese N."/>
        </authorList>
    </citation>
    <scope>NUCLEOTIDE SEQUENCE [LARGE SCALE GENOMIC DNA]</scope>
    <source>
        <strain evidence="7">DSM 20639</strain>
    </source>
</reference>
<evidence type="ECO:0000256" key="2">
    <source>
        <dbReference type="SAM" id="MobiDB-lite"/>
    </source>
</evidence>
<evidence type="ECO:0000259" key="3">
    <source>
        <dbReference type="Pfam" id="PF01458"/>
    </source>
</evidence>
<name>A0A1G7EA81_9ACTO</name>
<dbReference type="EMBL" id="UYIO01000001">
    <property type="protein sequence ID" value="VDG76550.1"/>
    <property type="molecule type" value="Genomic_DNA"/>
</dbReference>
<dbReference type="Proteomes" id="UP000269974">
    <property type="component" value="Unassembled WGS sequence"/>
</dbReference>
<feature type="region of interest" description="Disordered" evidence="2">
    <location>
        <begin position="414"/>
        <end position="446"/>
    </location>
</feature>
<evidence type="ECO:0000313" key="4">
    <source>
        <dbReference type="EMBL" id="MDY5153028.1"/>
    </source>
</evidence>
<organism evidence="5 7">
    <name type="scientific">Actinobaculum suis</name>
    <dbReference type="NCBI Taxonomy" id="1657"/>
    <lineage>
        <taxon>Bacteria</taxon>
        <taxon>Bacillati</taxon>
        <taxon>Actinomycetota</taxon>
        <taxon>Actinomycetes</taxon>
        <taxon>Actinomycetales</taxon>
        <taxon>Actinomycetaceae</taxon>
        <taxon>Actinobaculum</taxon>
    </lineage>
</organism>
<dbReference type="NCBIfam" id="TIGR01981">
    <property type="entry name" value="sufD"/>
    <property type="match status" value="1"/>
</dbReference>
<evidence type="ECO:0000313" key="5">
    <source>
        <dbReference type="EMBL" id="SDE60563.1"/>
    </source>
</evidence>
<dbReference type="InterPro" id="IPR000825">
    <property type="entry name" value="SUF_FeS_clus_asmbl_SufBD_core"/>
</dbReference>
<dbReference type="InterPro" id="IPR055346">
    <property type="entry name" value="Fe-S_cluster_assembly_SufBD"/>
</dbReference>
<evidence type="ECO:0000256" key="1">
    <source>
        <dbReference type="ARBA" id="ARBA00043967"/>
    </source>
</evidence>
<feature type="compositionally biased region" description="Low complexity" evidence="2">
    <location>
        <begin position="414"/>
        <end position="425"/>
    </location>
</feature>
<dbReference type="InterPro" id="IPR037284">
    <property type="entry name" value="SUF_FeS_clus_asmbl_SufBD_sf"/>
</dbReference>
<sequence length="446" mass="47556">MAQTETTRPENTGAATATGPAAEGPQLEEEHFHIAHADRSDRFKSFNPDDFPIPTGSGEEEDWRFTPMDRIEPFIADGLAGPAAPVSVDCTGGATVEEVGREDSRLGTVGIPDDRAAALAYAAFHRSHVVTMHGGEHSDVVLGIDAPAPMNTSHTRIIAEKHATGTVVLEHTGAGNLSETVEISVGDEADITVVSVQEQERSAKHHSSQRMEVGRNAKLRHIVVTIGGDLVRITSETSFTGPGGEVNLLGAYITEAGEHQEHRVFVDHQEPNCVSRCTYKGALQGQDAHSVWIGDVLIGAGAAQTDTYELNRNLVLTEGTKADSVPNLEILTGDIVGAGHASATGKFDEEQLFYLMARGIPADVARRLVVRGFFAELIVQIEVESVREKLMAAIERELDLMDSTGTEIAEEIAANPEAEAGAQAEVNAERGAGTQTETNSETEADA</sequence>
<feature type="region of interest" description="Disordered" evidence="2">
    <location>
        <begin position="1"/>
        <end position="62"/>
    </location>
</feature>
<dbReference type="InterPro" id="IPR011542">
    <property type="entry name" value="SUF_FeS_clus_asmbl_SufD"/>
</dbReference>
<reference evidence="5" key="2">
    <citation type="submission" date="2016-10" db="EMBL/GenBank/DDBJ databases">
        <authorList>
            <person name="de Groot N.N."/>
        </authorList>
    </citation>
    <scope>NUCLEOTIDE SEQUENCE [LARGE SCALE GENOMIC DNA]</scope>
    <source>
        <strain evidence="5">DSM 20639</strain>
    </source>
</reference>
<feature type="domain" description="SUF system FeS cluster assembly SufBD core" evidence="3">
    <location>
        <begin position="149"/>
        <end position="373"/>
    </location>
</feature>
<dbReference type="Proteomes" id="UP001273799">
    <property type="component" value="Unassembled WGS sequence"/>
</dbReference>
<dbReference type="PANTHER" id="PTHR43575:SF1">
    <property type="entry name" value="PROTEIN ABCI7, CHLOROPLASTIC"/>
    <property type="match status" value="1"/>
</dbReference>
<dbReference type="EMBL" id="FNAU01000016">
    <property type="protein sequence ID" value="SDE60563.1"/>
    <property type="molecule type" value="Genomic_DNA"/>
</dbReference>
<gene>
    <name evidence="4" type="primary">sufD</name>
    <name evidence="6" type="ORF">NCTC10327_01188</name>
    <name evidence="4" type="ORF">R6G71_03050</name>
    <name evidence="5" type="ORF">SAMN05421878_11615</name>
</gene>
<dbReference type="SUPFAM" id="SSF101960">
    <property type="entry name" value="Stabilizer of iron transporter SufD"/>
    <property type="match status" value="1"/>
</dbReference>
<feature type="compositionally biased region" description="Low complexity" evidence="2">
    <location>
        <begin position="9"/>
        <end position="25"/>
    </location>
</feature>
<dbReference type="Proteomes" id="UP000182744">
    <property type="component" value="Unassembled WGS sequence"/>
</dbReference>
<feature type="compositionally biased region" description="Basic and acidic residues" evidence="2">
    <location>
        <begin position="28"/>
        <end position="44"/>
    </location>
</feature>
<keyword evidence="7" id="KW-1185">Reference proteome</keyword>
<accession>A0A1G7EA81</accession>
<reference evidence="6 8" key="3">
    <citation type="submission" date="2018-11" db="EMBL/GenBank/DDBJ databases">
        <authorList>
            <consortium name="Pathogen Informatics"/>
        </authorList>
    </citation>
    <scope>NUCLEOTIDE SEQUENCE [LARGE SCALE GENOMIC DNA]</scope>
    <source>
        <strain evidence="6 8">NCTC10327</strain>
    </source>
</reference>
<dbReference type="Pfam" id="PF01458">
    <property type="entry name" value="SUFBD_core"/>
    <property type="match status" value="1"/>
</dbReference>
<dbReference type="EMBL" id="JAWNFU010000002">
    <property type="protein sequence ID" value="MDY5153028.1"/>
    <property type="molecule type" value="Genomic_DNA"/>
</dbReference>
<dbReference type="RefSeq" id="WP_083330168.1">
    <property type="nucleotide sequence ID" value="NZ_FNAU01000016.1"/>
</dbReference>
<protein>
    <submittedName>
        <fullName evidence="5">Fe-S cluster assembly protein SufD</fullName>
    </submittedName>
    <submittedName>
        <fullName evidence="6">FeS assembly protein SufD</fullName>
    </submittedName>
</protein>
<dbReference type="AlphaFoldDB" id="A0A1G7EA81"/>